<dbReference type="EMBL" id="JAAZSQ010000017">
    <property type="protein sequence ID" value="NKX55940.1"/>
    <property type="molecule type" value="Genomic_DNA"/>
</dbReference>
<reference evidence="4 5" key="1">
    <citation type="submission" date="2020-04" db="EMBL/GenBank/DDBJ databases">
        <title>Arthrobacter sp. nov.</title>
        <authorList>
            <person name="Liu S."/>
        </authorList>
    </citation>
    <scope>NUCLEOTIDE SEQUENCE [LARGE SCALE GENOMIC DNA]</scope>
    <source>
        <strain evidence="4 5">E918</strain>
    </source>
</reference>
<name>A0A7X6K6T5_9MICC</name>
<feature type="coiled-coil region" evidence="2">
    <location>
        <begin position="261"/>
        <end position="288"/>
    </location>
</feature>
<proteinExistence type="predicted"/>
<evidence type="ECO:0000313" key="4">
    <source>
        <dbReference type="EMBL" id="NKX55940.1"/>
    </source>
</evidence>
<dbReference type="Gene3D" id="1.10.150.130">
    <property type="match status" value="1"/>
</dbReference>
<dbReference type="RefSeq" id="WP_168487826.1">
    <property type="nucleotide sequence ID" value="NZ_JAAZSQ010000017.1"/>
</dbReference>
<evidence type="ECO:0000256" key="1">
    <source>
        <dbReference type="ARBA" id="ARBA00023125"/>
    </source>
</evidence>
<evidence type="ECO:0000313" key="5">
    <source>
        <dbReference type="Proteomes" id="UP000544090"/>
    </source>
</evidence>
<feature type="region of interest" description="Disordered" evidence="3">
    <location>
        <begin position="232"/>
        <end position="256"/>
    </location>
</feature>
<gene>
    <name evidence="4" type="ORF">HGG74_15615</name>
</gene>
<sequence>MSVSPLWVLFQDWCTAAGLPALPTNAEVIAEFFREVPAAPATRVKRLQVIRRIHRDAGASLALPASVPGLWREGEGWLDLAGTLARCPVRGWTAGLAGRRDGYLAVLAGACRFTREQARTVAAADINQDREANWSIRGIPLARTPEPEACPACAVARWLDVLILWEDRGRASVRSWLAGCRPDGEHACLEPSGHLGLDPGTVLLPAIDQHGWLADWEPVTARTVSAILAYRQDASRPPAPEAPDRPEREGQVREDYQRASLEELAGILDELDAKAAEALRDSEAVIEETLAMLERIGGR</sequence>
<keyword evidence="2" id="KW-0175">Coiled coil</keyword>
<feature type="compositionally biased region" description="Basic and acidic residues" evidence="3">
    <location>
        <begin position="242"/>
        <end position="256"/>
    </location>
</feature>
<dbReference type="InterPro" id="IPR010998">
    <property type="entry name" value="Integrase_recombinase_N"/>
</dbReference>
<keyword evidence="1" id="KW-0238">DNA-binding</keyword>
<evidence type="ECO:0000256" key="2">
    <source>
        <dbReference type="SAM" id="Coils"/>
    </source>
</evidence>
<protein>
    <submittedName>
        <fullName evidence="4">Uncharacterized protein</fullName>
    </submittedName>
</protein>
<organism evidence="4 5">
    <name type="scientific">Arthrobacter mobilis</name>
    <dbReference type="NCBI Taxonomy" id="2724944"/>
    <lineage>
        <taxon>Bacteria</taxon>
        <taxon>Bacillati</taxon>
        <taxon>Actinomycetota</taxon>
        <taxon>Actinomycetes</taxon>
        <taxon>Micrococcales</taxon>
        <taxon>Micrococcaceae</taxon>
        <taxon>Arthrobacter</taxon>
    </lineage>
</organism>
<dbReference type="Proteomes" id="UP000544090">
    <property type="component" value="Unassembled WGS sequence"/>
</dbReference>
<evidence type="ECO:0000256" key="3">
    <source>
        <dbReference type="SAM" id="MobiDB-lite"/>
    </source>
</evidence>
<dbReference type="GO" id="GO:0003677">
    <property type="term" value="F:DNA binding"/>
    <property type="evidence" value="ECO:0007669"/>
    <property type="project" value="UniProtKB-KW"/>
</dbReference>
<comment type="caution">
    <text evidence="4">The sequence shown here is derived from an EMBL/GenBank/DDBJ whole genome shotgun (WGS) entry which is preliminary data.</text>
</comment>
<keyword evidence="5" id="KW-1185">Reference proteome</keyword>
<accession>A0A7X6K6T5</accession>
<dbReference type="AlphaFoldDB" id="A0A7X6K6T5"/>
<dbReference type="SUPFAM" id="SSF47823">
    <property type="entry name" value="lambda integrase-like, N-terminal domain"/>
    <property type="match status" value="1"/>
</dbReference>